<dbReference type="Gene3D" id="3.80.10.10">
    <property type="entry name" value="Ribonuclease Inhibitor"/>
    <property type="match status" value="1"/>
</dbReference>
<gene>
    <name evidence="3" type="ORF">PCOR1329_LOCUS9892</name>
</gene>
<feature type="domain" description="EF-hand" evidence="2">
    <location>
        <begin position="96"/>
        <end position="131"/>
    </location>
</feature>
<keyword evidence="4" id="KW-1185">Reference proteome</keyword>
<dbReference type="PANTHER" id="PTHR33504:SF2">
    <property type="entry name" value="PROTEIN MFI"/>
    <property type="match status" value="1"/>
</dbReference>
<feature type="compositionally biased region" description="Pro residues" evidence="1">
    <location>
        <begin position="1456"/>
        <end position="1471"/>
    </location>
</feature>
<feature type="domain" description="EF-hand" evidence="2">
    <location>
        <begin position="262"/>
        <end position="297"/>
    </location>
</feature>
<evidence type="ECO:0000259" key="2">
    <source>
        <dbReference type="PROSITE" id="PS50222"/>
    </source>
</evidence>
<dbReference type="PROSITE" id="PS50222">
    <property type="entry name" value="EF_HAND_2"/>
    <property type="match status" value="3"/>
</dbReference>
<dbReference type="PANTHER" id="PTHR33504">
    <property type="entry name" value="NADH DEHYDROGENASE (UBIQUINONE) 1 BETA SUBCOMPLEX, 4"/>
    <property type="match status" value="1"/>
</dbReference>
<feature type="region of interest" description="Disordered" evidence="1">
    <location>
        <begin position="416"/>
        <end position="440"/>
    </location>
</feature>
<proteinExistence type="predicted"/>
<dbReference type="SUPFAM" id="SSF47473">
    <property type="entry name" value="EF-hand"/>
    <property type="match status" value="1"/>
</dbReference>
<evidence type="ECO:0000313" key="4">
    <source>
        <dbReference type="Proteomes" id="UP001189429"/>
    </source>
</evidence>
<name>A0ABN9QCH1_9DINO</name>
<reference evidence="3" key="1">
    <citation type="submission" date="2023-10" db="EMBL/GenBank/DDBJ databases">
        <authorList>
            <person name="Chen Y."/>
            <person name="Shah S."/>
            <person name="Dougan E. K."/>
            <person name="Thang M."/>
            <person name="Chan C."/>
        </authorList>
    </citation>
    <scope>NUCLEOTIDE SEQUENCE [LARGE SCALE GENOMIC DNA]</scope>
</reference>
<feature type="region of interest" description="Disordered" evidence="1">
    <location>
        <begin position="1402"/>
        <end position="1503"/>
    </location>
</feature>
<dbReference type="EMBL" id="CAUYUJ010002780">
    <property type="protein sequence ID" value="CAK0802339.1"/>
    <property type="molecule type" value="Genomic_DNA"/>
</dbReference>
<feature type="compositionally biased region" description="Basic residues" evidence="1">
    <location>
        <begin position="1481"/>
        <end position="1490"/>
    </location>
</feature>
<feature type="compositionally biased region" description="Low complexity" evidence="1">
    <location>
        <begin position="601"/>
        <end position="648"/>
    </location>
</feature>
<feature type="region of interest" description="Disordered" evidence="1">
    <location>
        <begin position="580"/>
        <end position="678"/>
    </location>
</feature>
<feature type="region of interest" description="Disordered" evidence="1">
    <location>
        <begin position="1122"/>
        <end position="1142"/>
    </location>
</feature>
<feature type="region of interest" description="Disordered" evidence="1">
    <location>
        <begin position="926"/>
        <end position="1013"/>
    </location>
</feature>
<dbReference type="SUPFAM" id="SSF52047">
    <property type="entry name" value="RNI-like"/>
    <property type="match status" value="1"/>
</dbReference>
<evidence type="ECO:0000313" key="3">
    <source>
        <dbReference type="EMBL" id="CAK0802339.1"/>
    </source>
</evidence>
<dbReference type="InterPro" id="IPR002048">
    <property type="entry name" value="EF_hand_dom"/>
</dbReference>
<feature type="compositionally biased region" description="Low complexity" evidence="1">
    <location>
        <begin position="1127"/>
        <end position="1142"/>
    </location>
</feature>
<evidence type="ECO:0000256" key="1">
    <source>
        <dbReference type="SAM" id="MobiDB-lite"/>
    </source>
</evidence>
<feature type="domain" description="EF-hand" evidence="2">
    <location>
        <begin position="299"/>
        <end position="334"/>
    </location>
</feature>
<feature type="compositionally biased region" description="Low complexity" evidence="1">
    <location>
        <begin position="947"/>
        <end position="975"/>
    </location>
</feature>
<dbReference type="InterPro" id="IPR032675">
    <property type="entry name" value="LRR_dom_sf"/>
</dbReference>
<feature type="compositionally biased region" description="Polar residues" evidence="1">
    <location>
        <begin position="650"/>
        <end position="662"/>
    </location>
</feature>
<dbReference type="InterPro" id="IPR011992">
    <property type="entry name" value="EF-hand-dom_pair"/>
</dbReference>
<dbReference type="Gene3D" id="1.10.238.10">
    <property type="entry name" value="EF-hand"/>
    <property type="match status" value="1"/>
</dbReference>
<sequence>MSKESIVEGKRKTARLDTTDFTEAVAASSKGLDTSKGFDSSKGLDSTLDGRRKTAKGALDASGPTLDINHVSLLIRKNPKEHSRSFWNAMKVLCAQKCGGAETAFRKFSDNKDGMMSFQNFQDLLEFMNLRFNPRIARVFFKQALPEGEIACSIQDFTGMLVVARIDRIRAALREYNCSLLRTSGHIDRFVTYLAMNTGETNRRRAITRFQRKLTLKFLVDLKTSLQEWTVRRRWDSPEVLTDIERDSFLKIVENVRTIQGYETELLGNIFSHTDRNSSGRVKINDLLVIMTLVSAGTSRRDKSGFLFLLFDLDGKGCLTQEQLLLMYPSCTIHAVIARGDKQCSHADLLFGDELSLAKARRLHEYTVERLAHSKVDEYCSFTEWWDAIGSNEMLLRELVPGTQSINWVTTGVGAEPAGGGGGGSKSASKGAARRSVVSQKAHGAVRMLGQVRAGPEGRSQPLQAPGVVNADRFRVQTAVRFRHALRGEWGDVDTHQKAGGRQLQLGPHPGDAAAGASQHLEPGSGTGRSPQATAADRLPALDASPHAGSGLDGSPAAAEAAAASFGWRQRQRNWVDGHQDTLGSWARGPKGGMEASRSQPTLRGAGAAALGASASTPSLAGAPPQGRQHPAPADPAGGPAAASPDGGFQASSPTMSRAVESTSRKVAEMKGQTNATESPLEAHLFGKGALGRIRGLSEAKARLRDARSEEVVRVERVVFECKICKGSHEMSVACSTNPFRDKGLKTDKSLTELRLSKNLIAEGLGTSESSALTELHLYNNNIAEIAGLCEGPTTNKSLTSLDRCDIKIADVAGLGEGLKTNGLKTSKSLKTLDLFRNSIADVTGLGEGLTTDKSLDMPDVFRNGIADITGLGEGLKTTKSLKRLDFPRGRIADVAVLGGGLKTNKSLSWHLVSNIPFADMAALAPRGRPRQADGRRPSSSSPAGNEAVAQDGAATVAAAAPAEGGAATPAPEAAHAGRRRTWDAGDGPSPPAQRPANGRPRPGRRRGSGPAAAAAPGAAVAAMRFVASEAASSLALVAAAPSEAAAELQLQVQRRPRGVAWFLARPAAWRRELLRRPWRLPVAAMQLAAVRLQRAWRGSWLRWGAWRPGVGRGWSRQRATDAGAVSARPHGGAAGGAAAASRASRPEVLGSMHRRHLELLKWQCTAGVGKLGRRQSAKTFQDFCALRIQAFWRAWARVRRQHRVVAYTRMKVYQVAATEIQRRWRRFGPREAERHAGQRALTPGQLAAETDDWGIHEATEMIQRCWRCWQNRRVFLSLRDVICGFQSSGDPYLLLRTVLPLESMLLDPAMQAHVRFRLGGSRFPPAIYYKVFTHGAVCDVGSFAPRNYAADGAPGTDDWYVRRENNGWRPLAARADRSAGKAVADEAWVLLRRQCPASTTRACRGARTWTGGGGRGPSRGCRSCTACRRSRTASSPQTARRAARRPSRSPRPAGRGPPMPSAARGPPRPARPARCPAPGRSRRARRRAPRPLDPGRSGLGRR</sequence>
<protein>
    <recommendedName>
        <fullName evidence="2">EF-hand domain-containing protein</fullName>
    </recommendedName>
</protein>
<feature type="region of interest" description="Disordered" evidence="1">
    <location>
        <begin position="493"/>
        <end position="533"/>
    </location>
</feature>
<accession>A0ABN9QCH1</accession>
<dbReference type="InterPro" id="IPR001611">
    <property type="entry name" value="Leu-rich_rpt"/>
</dbReference>
<organism evidence="3 4">
    <name type="scientific">Prorocentrum cordatum</name>
    <dbReference type="NCBI Taxonomy" id="2364126"/>
    <lineage>
        <taxon>Eukaryota</taxon>
        <taxon>Sar</taxon>
        <taxon>Alveolata</taxon>
        <taxon>Dinophyceae</taxon>
        <taxon>Prorocentrales</taxon>
        <taxon>Prorocentraceae</taxon>
        <taxon>Prorocentrum</taxon>
    </lineage>
</organism>
<feature type="compositionally biased region" description="Low complexity" evidence="1">
    <location>
        <begin position="1419"/>
        <end position="1441"/>
    </location>
</feature>
<comment type="caution">
    <text evidence="3">The sequence shown here is derived from an EMBL/GenBank/DDBJ whole genome shotgun (WGS) entry which is preliminary data.</text>
</comment>
<dbReference type="PROSITE" id="PS51450">
    <property type="entry name" value="LRR"/>
    <property type="match status" value="1"/>
</dbReference>
<dbReference type="Proteomes" id="UP001189429">
    <property type="component" value="Unassembled WGS sequence"/>
</dbReference>
<feature type="compositionally biased region" description="Low complexity" evidence="1">
    <location>
        <begin position="426"/>
        <end position="439"/>
    </location>
</feature>